<sequence length="362" mass="41053">MDRVRGFPFLESATEVEEFVKWCEGSTFKCLRDWMADKKGSPWFIPSVNRFMSKIPRDDWFLSPGHTNLNESAHPFTNAHTGINLPISQAIKTIQTFELDSSIEEKIKNIGETCVLLNDHNTQLERDRANRKRQNARARARTQRMETDEKIQVVQDEIQQLTQVNKDVATRKKELQEMKKNLQESAGLKRSPQKKTGSRGKARLPDIEDIQDTENNISVAQATNNSLATAATATSNPRQFVSHFGNEVVNVPPIASGSRDTFFASYPATQILNISTQDLRQPSPGLSLSMSYSDQRSLPPPTMSLPPRGFSSPISYRDQYFLPQPSVSPPRRKNSITLSAELDPSHLMKRPYDPELDFRPYM</sequence>
<dbReference type="AlphaFoldDB" id="A0A067S1Y5"/>
<evidence type="ECO:0000256" key="1">
    <source>
        <dbReference type="SAM" id="MobiDB-lite"/>
    </source>
</evidence>
<evidence type="ECO:0000313" key="2">
    <source>
        <dbReference type="EMBL" id="KDR64835.1"/>
    </source>
</evidence>
<organism evidence="2 3">
    <name type="scientific">Galerina marginata (strain CBS 339.88)</name>
    <dbReference type="NCBI Taxonomy" id="685588"/>
    <lineage>
        <taxon>Eukaryota</taxon>
        <taxon>Fungi</taxon>
        <taxon>Dikarya</taxon>
        <taxon>Basidiomycota</taxon>
        <taxon>Agaricomycotina</taxon>
        <taxon>Agaricomycetes</taxon>
        <taxon>Agaricomycetidae</taxon>
        <taxon>Agaricales</taxon>
        <taxon>Agaricineae</taxon>
        <taxon>Strophariaceae</taxon>
        <taxon>Galerina</taxon>
    </lineage>
</organism>
<protein>
    <submittedName>
        <fullName evidence="2">Uncharacterized protein</fullName>
    </submittedName>
</protein>
<proteinExistence type="predicted"/>
<dbReference type="EMBL" id="KL142746">
    <property type="protein sequence ID" value="KDR64835.1"/>
    <property type="molecule type" value="Genomic_DNA"/>
</dbReference>
<name>A0A067S1Y5_GALM3</name>
<dbReference type="OrthoDB" id="3267196at2759"/>
<dbReference type="HOGENOM" id="CLU_765138_0_0_1"/>
<reference evidence="3" key="1">
    <citation type="journal article" date="2014" name="Proc. Natl. Acad. Sci. U.S.A.">
        <title>Extensive sampling of basidiomycete genomes demonstrates inadequacy of the white-rot/brown-rot paradigm for wood decay fungi.</title>
        <authorList>
            <person name="Riley R."/>
            <person name="Salamov A.A."/>
            <person name="Brown D.W."/>
            <person name="Nagy L.G."/>
            <person name="Floudas D."/>
            <person name="Held B.W."/>
            <person name="Levasseur A."/>
            <person name="Lombard V."/>
            <person name="Morin E."/>
            <person name="Otillar R."/>
            <person name="Lindquist E.A."/>
            <person name="Sun H."/>
            <person name="LaButti K.M."/>
            <person name="Schmutz J."/>
            <person name="Jabbour D."/>
            <person name="Luo H."/>
            <person name="Baker S.E."/>
            <person name="Pisabarro A.G."/>
            <person name="Walton J.D."/>
            <person name="Blanchette R.A."/>
            <person name="Henrissat B."/>
            <person name="Martin F."/>
            <person name="Cullen D."/>
            <person name="Hibbett D.S."/>
            <person name="Grigoriev I.V."/>
        </authorList>
    </citation>
    <scope>NUCLEOTIDE SEQUENCE [LARGE SCALE GENOMIC DNA]</scope>
    <source>
        <strain evidence="3">CBS 339.88</strain>
    </source>
</reference>
<gene>
    <name evidence="2" type="ORF">GALMADRAFT_149254</name>
</gene>
<feature type="compositionally biased region" description="Basic residues" evidence="1">
    <location>
        <begin position="191"/>
        <end position="202"/>
    </location>
</feature>
<feature type="region of interest" description="Disordered" evidence="1">
    <location>
        <begin position="181"/>
        <end position="210"/>
    </location>
</feature>
<keyword evidence="3" id="KW-1185">Reference proteome</keyword>
<evidence type="ECO:0000313" key="3">
    <source>
        <dbReference type="Proteomes" id="UP000027222"/>
    </source>
</evidence>
<accession>A0A067S1Y5</accession>
<dbReference type="Proteomes" id="UP000027222">
    <property type="component" value="Unassembled WGS sequence"/>
</dbReference>